<dbReference type="InterPro" id="IPR036736">
    <property type="entry name" value="ACP-like_sf"/>
</dbReference>
<keyword evidence="3" id="KW-1185">Reference proteome</keyword>
<proteinExistence type="predicted"/>
<protein>
    <submittedName>
        <fullName evidence="2">Acyl carrier protein</fullName>
    </submittedName>
</protein>
<dbReference type="InterPro" id="IPR009081">
    <property type="entry name" value="PP-bd_ACP"/>
</dbReference>
<gene>
    <name evidence="2" type="ORF">SAMN04488503_1075</name>
</gene>
<evidence type="ECO:0000259" key="1">
    <source>
        <dbReference type="PROSITE" id="PS50075"/>
    </source>
</evidence>
<dbReference type="EMBL" id="FZOC01000002">
    <property type="protein sequence ID" value="SNR75819.1"/>
    <property type="molecule type" value="Genomic_DNA"/>
</dbReference>
<evidence type="ECO:0000313" key="2">
    <source>
        <dbReference type="EMBL" id="SNR75819.1"/>
    </source>
</evidence>
<dbReference type="Proteomes" id="UP000198324">
    <property type="component" value="Unassembled WGS sequence"/>
</dbReference>
<dbReference type="SUPFAM" id="SSF47336">
    <property type="entry name" value="ACP-like"/>
    <property type="match status" value="1"/>
</dbReference>
<dbReference type="Gene3D" id="1.10.1200.10">
    <property type="entry name" value="ACP-like"/>
    <property type="match status" value="1"/>
</dbReference>
<dbReference type="PROSITE" id="PS50075">
    <property type="entry name" value="CARRIER"/>
    <property type="match status" value="1"/>
</dbReference>
<organism evidence="2 3">
    <name type="scientific">Humidesulfovibrio mexicanus</name>
    <dbReference type="NCBI Taxonomy" id="147047"/>
    <lineage>
        <taxon>Bacteria</taxon>
        <taxon>Pseudomonadati</taxon>
        <taxon>Thermodesulfobacteriota</taxon>
        <taxon>Desulfovibrionia</taxon>
        <taxon>Desulfovibrionales</taxon>
        <taxon>Desulfovibrionaceae</taxon>
        <taxon>Humidesulfovibrio</taxon>
    </lineage>
</organism>
<dbReference type="OrthoDB" id="5461029at2"/>
<accession>A0A238YZ59</accession>
<reference evidence="2 3" key="1">
    <citation type="submission" date="2017-06" db="EMBL/GenBank/DDBJ databases">
        <authorList>
            <person name="Kim H.J."/>
            <person name="Triplett B.A."/>
        </authorList>
    </citation>
    <scope>NUCLEOTIDE SEQUENCE [LARGE SCALE GENOMIC DNA]</scope>
    <source>
        <strain evidence="2 3">DSM 13116</strain>
    </source>
</reference>
<dbReference type="AlphaFoldDB" id="A0A238YZ59"/>
<name>A0A238YZ59_9BACT</name>
<dbReference type="RefSeq" id="WP_089272504.1">
    <property type="nucleotide sequence ID" value="NZ_FZOC01000002.1"/>
</dbReference>
<evidence type="ECO:0000313" key="3">
    <source>
        <dbReference type="Proteomes" id="UP000198324"/>
    </source>
</evidence>
<sequence>MRISLDELRSLLAEAGVKPELAKNLDASSPLLRQGVDSVDFPAFCALVEERYGLAMDDEHAFTLKTLEDFARHIEGAQ</sequence>
<feature type="domain" description="Carrier" evidence="1">
    <location>
        <begin position="2"/>
        <end position="78"/>
    </location>
</feature>
<dbReference type="Pfam" id="PF00550">
    <property type="entry name" value="PP-binding"/>
    <property type="match status" value="1"/>
</dbReference>